<feature type="compositionally biased region" description="Low complexity" evidence="1">
    <location>
        <begin position="1179"/>
        <end position="1188"/>
    </location>
</feature>
<comment type="caution">
    <text evidence="2">The sequence shown here is derived from an EMBL/GenBank/DDBJ whole genome shotgun (WGS) entry which is preliminary data.</text>
</comment>
<proteinExistence type="predicted"/>
<dbReference type="GO" id="GO:0008270">
    <property type="term" value="F:zinc ion binding"/>
    <property type="evidence" value="ECO:0007669"/>
    <property type="project" value="InterPro"/>
</dbReference>
<evidence type="ECO:0000313" key="4">
    <source>
        <dbReference type="EMBL" id="CAL4806042.1"/>
    </source>
</evidence>
<evidence type="ECO:0000256" key="1">
    <source>
        <dbReference type="SAM" id="MobiDB-lite"/>
    </source>
</evidence>
<sequence>MAVANFFNQCRASNSQKVNHILISTIIDDTNMRLSTTLPENKEWKSSRVVSVMNTIQTLTVSYGKLEGGECQCHRSFSVHTPMVCLPKADQDSIGSELLSRLFLFLGKVTRRFVEFDVPEDLAAGVLIQALGICFDSLVTNLAVLKKIRLAVAAKHACSSAGQQQVHRTLHPMLSVCCLIHQLALSRKPLLTGFSGYFSSVVRLGHLFEVHSFRTQFRKALLSVVYQSYRYIPVVEMPPDTRQWRDARNQICGLVAHNSSRYNKRRLDLHVQLMKYDNGCPESDEIVHYCVGSCCDGHSHSDKSKFAATQICKYFGLLFSFGFPVPLMYRWVHASREGCRLHNLLTRTMAYLSDGPQEQDPSLDDLFQAVGFCPNAGDEWSHEAGNDGQTWQAILMEVLDTQGLSAAEINRKRKRLTFQAFRDPTMISKTVALESLVSPNVGKMHKFFQRSAAIAELLRLPSTETTKMEIDCLKRKYLDWNYGWTWAWTNLTEQLIVDFQSLDLKLCDESQSIFLSFASGQLGRDLVEDYVQQLQAFPTLHIHEVSKEFFRMSLQAMADNWRRLVLPTETFPFLLFRLLDYDDNCRFFQELANLKKKQDKCQRCVDVEFSSVVFQFIDFERPCDDPDTIAKVSQIRHFLRDVCIYSPITSDLVECLHGYSQHLLHRWRGVKPSDAVSQQRVLWTQICRGFGKFKEWMWDRFGDKNSSHRWFKYGLVCHNQYTSNVNKVKAVARNKANSLSFEQMDHLLASGGSLPPPRKVCGWNIFQREQMAGSQLDPAAWKCKLHECSQKWASLGPLERDRYAASALAEQALKEDAAHDVFPSKHALSMKDGDGQRRDAAVDQLPRNAACSISKHRFLATYANFKSREEWVQLDGGLCSPDGALDLDKIDLDATDEAVDEIWGKFAEPVRGLHEDWNQHQDAAVHHTVCLSEQGFCVSSLSAEKMAKVTKFVQSMGTLMPGSLIQLQSAAGLDTEMFYFLGVLMKKPRMHVLIKGFYSPLADGTSRVGILEPSSGKCIFFTSSQVFASLLNMPGSFPSSESIPFVVHTYAVPSFEPLLGVRLTTASERKHFSTSKMPTKASKAKAAKPVRLPLGLTESPRKRKRGKPMAGQGSTVKKARATTTTKGSSGRDNSSIGVVREIDPDIAALLAGQNQEPSSEEDSDLDSTDSDNHSDSDSSDSSDSSADLAGDDLAEQPFLTPEAAEEERQISLVTQSHCQLMELRGEPVHLQASVPDNSGLDEVKALAKAGKTFCNQVVGLVELGVQANNRLATCRHCNTKIARGGVRFGYSYNVRKFHAWVHAGCIVSYLSEQKANIQQAFEFLEDMETKDYPANVKTEICNVKRGLKSLAG</sequence>
<dbReference type="OrthoDB" id="416877at2759"/>
<protein>
    <submittedName>
        <fullName evidence="4">PARP-type domain-containing protein</fullName>
    </submittedName>
</protein>
<name>A0A9P1M4V0_9DINO</name>
<reference evidence="3" key="2">
    <citation type="submission" date="2024-04" db="EMBL/GenBank/DDBJ databases">
        <authorList>
            <person name="Chen Y."/>
            <person name="Shah S."/>
            <person name="Dougan E. K."/>
            <person name="Thang M."/>
            <person name="Chan C."/>
        </authorList>
    </citation>
    <scope>NUCLEOTIDE SEQUENCE [LARGE SCALE GENOMIC DNA]</scope>
</reference>
<keyword evidence="5" id="KW-1185">Reference proteome</keyword>
<dbReference type="InterPro" id="IPR036957">
    <property type="entry name" value="Znf_PARP_sf"/>
</dbReference>
<dbReference type="EMBL" id="CAMXCT020006711">
    <property type="protein sequence ID" value="CAL1172105.1"/>
    <property type="molecule type" value="Genomic_DNA"/>
</dbReference>
<dbReference type="EMBL" id="CAMXCT010006711">
    <property type="protein sequence ID" value="CAI4018730.1"/>
    <property type="molecule type" value="Genomic_DNA"/>
</dbReference>
<feature type="compositionally biased region" description="Acidic residues" evidence="1">
    <location>
        <begin position="1158"/>
        <end position="1169"/>
    </location>
</feature>
<organism evidence="2">
    <name type="scientific">Cladocopium goreaui</name>
    <dbReference type="NCBI Taxonomy" id="2562237"/>
    <lineage>
        <taxon>Eukaryota</taxon>
        <taxon>Sar</taxon>
        <taxon>Alveolata</taxon>
        <taxon>Dinophyceae</taxon>
        <taxon>Suessiales</taxon>
        <taxon>Symbiodiniaceae</taxon>
        <taxon>Cladocopium</taxon>
    </lineage>
</organism>
<dbReference type="GO" id="GO:0003677">
    <property type="term" value="F:DNA binding"/>
    <property type="evidence" value="ECO:0007669"/>
    <property type="project" value="InterPro"/>
</dbReference>
<reference evidence="2" key="1">
    <citation type="submission" date="2022-10" db="EMBL/GenBank/DDBJ databases">
        <authorList>
            <person name="Chen Y."/>
            <person name="Dougan E. K."/>
            <person name="Chan C."/>
            <person name="Rhodes N."/>
            <person name="Thang M."/>
        </authorList>
    </citation>
    <scope>NUCLEOTIDE SEQUENCE</scope>
</reference>
<accession>A0A9P1M4V0</accession>
<gene>
    <name evidence="2" type="ORF">C1SCF055_LOCUS43273</name>
</gene>
<dbReference type="Proteomes" id="UP001152797">
    <property type="component" value="Unassembled WGS sequence"/>
</dbReference>
<dbReference type="EMBL" id="CAMXCT030006711">
    <property type="protein sequence ID" value="CAL4806042.1"/>
    <property type="molecule type" value="Genomic_DNA"/>
</dbReference>
<feature type="region of interest" description="Disordered" evidence="1">
    <location>
        <begin position="1152"/>
        <end position="1189"/>
    </location>
</feature>
<evidence type="ECO:0000313" key="5">
    <source>
        <dbReference type="Proteomes" id="UP001152797"/>
    </source>
</evidence>
<dbReference type="SUPFAM" id="SSF57716">
    <property type="entry name" value="Glucocorticoid receptor-like (DNA-binding domain)"/>
    <property type="match status" value="1"/>
</dbReference>
<evidence type="ECO:0000313" key="3">
    <source>
        <dbReference type="EMBL" id="CAL1172105.1"/>
    </source>
</evidence>
<feature type="region of interest" description="Disordered" evidence="1">
    <location>
        <begin position="1069"/>
        <end position="1138"/>
    </location>
</feature>
<evidence type="ECO:0000313" key="2">
    <source>
        <dbReference type="EMBL" id="CAI4018730.1"/>
    </source>
</evidence>
<feature type="compositionally biased region" description="Low complexity" evidence="1">
    <location>
        <begin position="1121"/>
        <end position="1131"/>
    </location>
</feature>
<dbReference type="Gene3D" id="3.30.1740.10">
    <property type="entry name" value="Zinc finger, PARP-type"/>
    <property type="match status" value="1"/>
</dbReference>